<dbReference type="OrthoDB" id="9767517at2"/>
<gene>
    <name evidence="4" type="ORF">DPQ33_09885</name>
</gene>
<reference evidence="4 5" key="1">
    <citation type="submission" date="2018-06" db="EMBL/GenBank/DDBJ databases">
        <title>Complete genome of Desulfovibrio indonesiensis P37SLT.</title>
        <authorList>
            <person name="Crispim J.S."/>
            <person name="Vidigal P.M.P."/>
            <person name="Silva L.C.F."/>
            <person name="Laguardia C.N."/>
            <person name="Araujo L.C."/>
            <person name="Dias R.S."/>
            <person name="Sousa M.P."/>
            <person name="Paula S.O."/>
            <person name="Silva C."/>
        </authorList>
    </citation>
    <scope>NUCLEOTIDE SEQUENCE [LARGE SCALE GENOMIC DNA]</scope>
    <source>
        <strain evidence="4 5">P37SLT</strain>
    </source>
</reference>
<dbReference type="Pfam" id="PF00534">
    <property type="entry name" value="Glycos_transf_1"/>
    <property type="match status" value="1"/>
</dbReference>
<feature type="region of interest" description="Disordered" evidence="1">
    <location>
        <begin position="1"/>
        <end position="22"/>
    </location>
</feature>
<evidence type="ECO:0000256" key="1">
    <source>
        <dbReference type="SAM" id="MobiDB-lite"/>
    </source>
</evidence>
<sequence length="508" mass="57205">MKHKNTSHQHHEDSGNGTGQYPQEDEFLSVLRAELQEQKVLNDALVQANRSLSKKLKARESCLSQMSWRLGMMDNADMALGQLIRRVLRPGKPVSGTVGWIDGSPPDVGSPHVVVDAIHIRFGVSGGVEVYMKTLVQALLQHEGRARVTLACCEDQVKPLKELFADRVGYRVFSMGWAMRNALRLRNAVLPGTMPIAAQTALISFARLEQEIGADIIHSPVQLFSSGDFLIPGVVNVHDLQHLHFPDFFHESEIEKRNRQYGEAVALADAVIASSEYVRGDIIAHMDVPPHKVHTIPVTWNPEVTEGLERFSVEQARKHYALPDTYAIFPAQFWLHKNHARLVEALAIVRDKAPGYDLNLVFTGNRKHHNGWPQVEKALREHKMHEHVRCLDYVPNEHLAALYKGSLFCVMPSLFEASSYPVIEAQVLGVPAMCSDVTSLPELMLYNAGLLFNPLDPEDIAEKMLRWLRDDEDRLAHARRGRERAVQEHSMDAYTSRLLALYQDIVSS</sequence>
<keyword evidence="5" id="KW-1185">Reference proteome</keyword>
<dbReference type="PANTHER" id="PTHR46401">
    <property type="entry name" value="GLYCOSYLTRANSFERASE WBBK-RELATED"/>
    <property type="match status" value="1"/>
</dbReference>
<dbReference type="GO" id="GO:0016757">
    <property type="term" value="F:glycosyltransferase activity"/>
    <property type="evidence" value="ECO:0007669"/>
    <property type="project" value="InterPro"/>
</dbReference>
<proteinExistence type="predicted"/>
<name>A0A7M3ME54_9BACT</name>
<accession>A0A7M3ME54</accession>
<dbReference type="Gene3D" id="3.40.50.2000">
    <property type="entry name" value="Glycogen Phosphorylase B"/>
    <property type="match status" value="2"/>
</dbReference>
<feature type="domain" description="Glycosyl transferase family 1" evidence="2">
    <location>
        <begin position="324"/>
        <end position="483"/>
    </location>
</feature>
<dbReference type="SUPFAM" id="SSF53756">
    <property type="entry name" value="UDP-Glycosyltransferase/glycogen phosphorylase"/>
    <property type="match status" value="1"/>
</dbReference>
<comment type="caution">
    <text evidence="4">The sequence shown here is derived from an EMBL/GenBank/DDBJ whole genome shotgun (WGS) entry which is preliminary data.</text>
</comment>
<dbReference type="EMBL" id="QMIE01000008">
    <property type="protein sequence ID" value="TVM17100.1"/>
    <property type="molecule type" value="Genomic_DNA"/>
</dbReference>
<dbReference type="AlphaFoldDB" id="A0A7M3ME54"/>
<dbReference type="CDD" id="cd03809">
    <property type="entry name" value="GT4_MtfB-like"/>
    <property type="match status" value="1"/>
</dbReference>
<dbReference type="Pfam" id="PF13439">
    <property type="entry name" value="Glyco_transf_4"/>
    <property type="match status" value="1"/>
</dbReference>
<dbReference type="PANTHER" id="PTHR46401:SF8">
    <property type="entry name" value="BLL6006 PROTEIN"/>
    <property type="match status" value="1"/>
</dbReference>
<evidence type="ECO:0000259" key="3">
    <source>
        <dbReference type="Pfam" id="PF13439"/>
    </source>
</evidence>
<protein>
    <recommendedName>
        <fullName evidence="6">Glycosyltransferase family 1 protein</fullName>
    </recommendedName>
</protein>
<dbReference type="InterPro" id="IPR028098">
    <property type="entry name" value="Glyco_trans_4-like_N"/>
</dbReference>
<evidence type="ECO:0008006" key="6">
    <source>
        <dbReference type="Google" id="ProtNLM"/>
    </source>
</evidence>
<dbReference type="InterPro" id="IPR001296">
    <property type="entry name" value="Glyco_trans_1"/>
</dbReference>
<evidence type="ECO:0000259" key="2">
    <source>
        <dbReference type="Pfam" id="PF00534"/>
    </source>
</evidence>
<evidence type="ECO:0000313" key="4">
    <source>
        <dbReference type="EMBL" id="TVM17100.1"/>
    </source>
</evidence>
<dbReference type="RefSeq" id="WP_144303058.1">
    <property type="nucleotide sequence ID" value="NZ_QMIE01000008.1"/>
</dbReference>
<evidence type="ECO:0000313" key="5">
    <source>
        <dbReference type="Proteomes" id="UP000448292"/>
    </source>
</evidence>
<feature type="domain" description="Glycosyltransferase subfamily 4-like N-terminal" evidence="3">
    <location>
        <begin position="126"/>
        <end position="297"/>
    </location>
</feature>
<organism evidence="4 5">
    <name type="scientific">Oceanidesulfovibrio indonesiensis</name>
    <dbReference type="NCBI Taxonomy" id="54767"/>
    <lineage>
        <taxon>Bacteria</taxon>
        <taxon>Pseudomonadati</taxon>
        <taxon>Thermodesulfobacteriota</taxon>
        <taxon>Desulfovibrionia</taxon>
        <taxon>Desulfovibrionales</taxon>
        <taxon>Desulfovibrionaceae</taxon>
        <taxon>Oceanidesulfovibrio</taxon>
    </lineage>
</organism>
<dbReference type="Proteomes" id="UP000448292">
    <property type="component" value="Unassembled WGS sequence"/>
</dbReference>